<proteinExistence type="inferred from homology"/>
<dbReference type="VEuPathDB" id="PiroplasmaDB:BBBOND_0305280"/>
<dbReference type="InterPro" id="IPR008978">
    <property type="entry name" value="HSP20-like_chaperone"/>
</dbReference>
<evidence type="ECO:0000256" key="3">
    <source>
        <dbReference type="ARBA" id="ARBA00017641"/>
    </source>
</evidence>
<dbReference type="GO" id="GO:0006457">
    <property type="term" value="P:protein folding"/>
    <property type="evidence" value="ECO:0007669"/>
    <property type="project" value="TreeGrafter"/>
</dbReference>
<dbReference type="InterPro" id="IPR037898">
    <property type="entry name" value="NudC_fam"/>
</dbReference>
<dbReference type="GeneID" id="24565166"/>
<gene>
    <name evidence="8" type="ORF">BBBOND_0305280</name>
</gene>
<evidence type="ECO:0000259" key="7">
    <source>
        <dbReference type="PROSITE" id="PS51203"/>
    </source>
</evidence>
<keyword evidence="9" id="KW-1185">Reference proteome</keyword>
<feature type="domain" description="CS" evidence="7">
    <location>
        <begin position="239"/>
        <end position="326"/>
    </location>
</feature>
<dbReference type="PANTHER" id="PTHR12356">
    <property type="entry name" value="NUCLEAR MOVEMENT PROTEIN NUDC"/>
    <property type="match status" value="1"/>
</dbReference>
<keyword evidence="5" id="KW-0597">Phosphoprotein</keyword>
<evidence type="ECO:0000256" key="2">
    <source>
        <dbReference type="ARBA" id="ARBA00010513"/>
    </source>
</evidence>
<dbReference type="EMBL" id="LK391709">
    <property type="protein sequence ID" value="CDR96625.1"/>
    <property type="molecule type" value="Genomic_DNA"/>
</dbReference>
<evidence type="ECO:0000256" key="6">
    <source>
        <dbReference type="ARBA" id="ARBA00030427"/>
    </source>
</evidence>
<name>A0A061DDW1_BABBI</name>
<sequence length="370" mass="41639">MMHAAARSFGNIEQLLEAFFGFLCTQTDFYHTQLSDGDIAKFGLDRSVNNRGFKPDHVRSMIARIFDKNLRLYRERYQPYLLGIPVERTPTRTRTTNHRSAPIDEEFAKTPYVPGQFLPRETAKYSVEKHATGSSTVSSELPVKTGQGTAFYDSSLSIGMSKNPSTVNGGSYQGGENTVVRNDSSRYANQAEAPVPNKGMIENQKGAANGPMLPQVSGVDPYALERLRTDFTLSPFNGGKTNVYCWNQTFTDVTIEVVTSEFLAAKDVDLRVTRDHIQLNLWGKHIFSGKLPQPVNAAEATWSIEDKRMLVISLDKTEERWWDSLVEGHPKIDVTQIESVKRFDEFSAPAQNEMLNLMKQHRDRQSQGGF</sequence>
<dbReference type="InterPro" id="IPR025934">
    <property type="entry name" value="NudC_N_dom"/>
</dbReference>
<dbReference type="RefSeq" id="XP_012768811.1">
    <property type="nucleotide sequence ID" value="XM_012913357.1"/>
</dbReference>
<evidence type="ECO:0000313" key="8">
    <source>
        <dbReference type="EMBL" id="CDR96625.1"/>
    </source>
</evidence>
<evidence type="ECO:0000256" key="5">
    <source>
        <dbReference type="ARBA" id="ARBA00022553"/>
    </source>
</evidence>
<keyword evidence="4" id="KW-0963">Cytoplasm</keyword>
<dbReference type="CDD" id="cd06467">
    <property type="entry name" value="p23_NUDC_like"/>
    <property type="match status" value="1"/>
</dbReference>
<dbReference type="OrthoDB" id="366099at2759"/>
<protein>
    <recommendedName>
        <fullName evidence="3">Nuclear migration protein nudC</fullName>
    </recommendedName>
    <alternativeName>
        <fullName evidence="6">Nuclear distribution protein C homolog</fullName>
    </alternativeName>
</protein>
<dbReference type="InterPro" id="IPR007052">
    <property type="entry name" value="CS_dom"/>
</dbReference>
<dbReference type="Pfam" id="PF04969">
    <property type="entry name" value="CS"/>
    <property type="match status" value="1"/>
</dbReference>
<organism evidence="8 9">
    <name type="scientific">Babesia bigemina</name>
    <dbReference type="NCBI Taxonomy" id="5866"/>
    <lineage>
        <taxon>Eukaryota</taxon>
        <taxon>Sar</taxon>
        <taxon>Alveolata</taxon>
        <taxon>Apicomplexa</taxon>
        <taxon>Aconoidasida</taxon>
        <taxon>Piroplasmida</taxon>
        <taxon>Babesiidae</taxon>
        <taxon>Babesia</taxon>
    </lineage>
</organism>
<comment type="subcellular location">
    <subcellularLocation>
        <location evidence="1">Cytoplasm</location>
    </subcellularLocation>
</comment>
<evidence type="ECO:0000256" key="1">
    <source>
        <dbReference type="ARBA" id="ARBA00004496"/>
    </source>
</evidence>
<dbReference type="KEGG" id="bbig:BBBOND_0305280"/>
<comment type="similarity">
    <text evidence="2">Belongs to the nudC family.</text>
</comment>
<dbReference type="GO" id="GO:0051082">
    <property type="term" value="F:unfolded protein binding"/>
    <property type="evidence" value="ECO:0007669"/>
    <property type="project" value="TreeGrafter"/>
</dbReference>
<dbReference type="Pfam" id="PF14050">
    <property type="entry name" value="Nudc_N"/>
    <property type="match status" value="1"/>
</dbReference>
<dbReference type="STRING" id="5866.A0A061DDW1"/>
<dbReference type="GO" id="GO:0005737">
    <property type="term" value="C:cytoplasm"/>
    <property type="evidence" value="ECO:0007669"/>
    <property type="project" value="UniProtKB-SubCell"/>
</dbReference>
<dbReference type="Proteomes" id="UP000033188">
    <property type="component" value="Chromosome 3"/>
</dbReference>
<evidence type="ECO:0000256" key="4">
    <source>
        <dbReference type="ARBA" id="ARBA00022490"/>
    </source>
</evidence>
<dbReference type="AlphaFoldDB" id="A0A061DDW1"/>
<dbReference type="Gene3D" id="2.60.40.790">
    <property type="match status" value="1"/>
</dbReference>
<dbReference type="PROSITE" id="PS51203">
    <property type="entry name" value="CS"/>
    <property type="match status" value="1"/>
</dbReference>
<accession>A0A061DDW1</accession>
<evidence type="ECO:0000313" key="9">
    <source>
        <dbReference type="Proteomes" id="UP000033188"/>
    </source>
</evidence>
<dbReference type="PANTHER" id="PTHR12356:SF3">
    <property type="entry name" value="NUCLEAR MIGRATION PROTEIN NUDC"/>
    <property type="match status" value="1"/>
</dbReference>
<dbReference type="SUPFAM" id="SSF49764">
    <property type="entry name" value="HSP20-like chaperones"/>
    <property type="match status" value="1"/>
</dbReference>
<reference evidence="9" key="1">
    <citation type="journal article" date="2014" name="Nucleic Acids Res.">
        <title>The evolutionary dynamics of variant antigen genes in Babesia reveal a history of genomic innovation underlying host-parasite interaction.</title>
        <authorList>
            <person name="Jackson A.P."/>
            <person name="Otto T.D."/>
            <person name="Darby A."/>
            <person name="Ramaprasad A."/>
            <person name="Xia D."/>
            <person name="Echaide I.E."/>
            <person name="Farber M."/>
            <person name="Gahlot S."/>
            <person name="Gamble J."/>
            <person name="Gupta D."/>
            <person name="Gupta Y."/>
            <person name="Jackson L."/>
            <person name="Malandrin L."/>
            <person name="Malas T.B."/>
            <person name="Moussa E."/>
            <person name="Nair M."/>
            <person name="Reid A.J."/>
            <person name="Sanders M."/>
            <person name="Sharma J."/>
            <person name="Tracey A."/>
            <person name="Quail M.A."/>
            <person name="Weir W."/>
            <person name="Wastling J.M."/>
            <person name="Hall N."/>
            <person name="Willadsen P."/>
            <person name="Lingelbach K."/>
            <person name="Shiels B."/>
            <person name="Tait A."/>
            <person name="Berriman M."/>
            <person name="Allred D.R."/>
            <person name="Pain A."/>
        </authorList>
    </citation>
    <scope>NUCLEOTIDE SEQUENCE [LARGE SCALE GENOMIC DNA]</scope>
    <source>
        <strain evidence="9">Bond</strain>
    </source>
</reference>